<evidence type="ECO:0000256" key="1">
    <source>
        <dbReference type="ARBA" id="ARBA00004141"/>
    </source>
</evidence>
<dbReference type="PANTHER" id="PTHR43743:SF1">
    <property type="entry name" value="POTASSIUM-TRANSPORTING ATPASE ATP-BINDING SUBUNIT"/>
    <property type="match status" value="1"/>
</dbReference>
<keyword evidence="6" id="KW-1185">Reference proteome</keyword>
<comment type="subcellular location">
    <subcellularLocation>
        <location evidence="1">Membrane</location>
        <topology evidence="1">Multi-pass membrane protein</topology>
    </subcellularLocation>
</comment>
<keyword evidence="3" id="KW-0067">ATP-binding</keyword>
<gene>
    <name evidence="5" type="ORF">ACJDUG_05060</name>
</gene>
<dbReference type="EMBL" id="JBJHZZ010000002">
    <property type="protein sequence ID" value="MFL0246350.1"/>
    <property type="molecule type" value="Genomic_DNA"/>
</dbReference>
<keyword evidence="2" id="KW-0547">Nucleotide-binding</keyword>
<evidence type="ECO:0000313" key="5">
    <source>
        <dbReference type="EMBL" id="MFL0246350.1"/>
    </source>
</evidence>
<evidence type="ECO:0000256" key="3">
    <source>
        <dbReference type="ARBA" id="ARBA00022840"/>
    </source>
</evidence>
<comment type="caution">
    <text evidence="5">The sequence shown here is derived from an EMBL/GenBank/DDBJ whole genome shotgun (WGS) entry which is preliminary data.</text>
</comment>
<dbReference type="InterPro" id="IPR006391">
    <property type="entry name" value="P-type_ATPase_bsu_IA"/>
</dbReference>
<dbReference type="RefSeq" id="WP_406768823.1">
    <property type="nucleotide sequence ID" value="NZ_JBJHZZ010000002.1"/>
</dbReference>
<dbReference type="Pfam" id="PF00122">
    <property type="entry name" value="E1-E2_ATPase"/>
    <property type="match status" value="1"/>
</dbReference>
<dbReference type="InterPro" id="IPR008250">
    <property type="entry name" value="ATPase_P-typ_transduc_dom_A_sf"/>
</dbReference>
<dbReference type="Gene3D" id="2.70.150.10">
    <property type="entry name" value="Calcium-transporting ATPase, cytoplasmic transduction domain A"/>
    <property type="match status" value="1"/>
</dbReference>
<dbReference type="SUPFAM" id="SSF81653">
    <property type="entry name" value="Calcium ATPase, transduction domain A"/>
    <property type="match status" value="1"/>
</dbReference>
<dbReference type="PANTHER" id="PTHR43743">
    <property type="entry name" value="POTASSIUM-TRANSPORTING ATPASE ATP-BINDING SUBUNIT"/>
    <property type="match status" value="1"/>
</dbReference>
<dbReference type="InterPro" id="IPR059000">
    <property type="entry name" value="ATPase_P-type_domA"/>
</dbReference>
<evidence type="ECO:0000259" key="4">
    <source>
        <dbReference type="Pfam" id="PF00122"/>
    </source>
</evidence>
<reference evidence="5 6" key="1">
    <citation type="submission" date="2024-11" db="EMBL/GenBank/DDBJ databases">
        <authorList>
            <person name="Heng Y.C."/>
            <person name="Lim A.C.H."/>
            <person name="Lee J.K.Y."/>
            <person name="Kittelmann S."/>
        </authorList>
    </citation>
    <scope>NUCLEOTIDE SEQUENCE [LARGE SCALE GENOMIC DNA]</scope>
    <source>
        <strain evidence="5 6">WILCCON 0185</strain>
    </source>
</reference>
<name>A0ABW8T3X0_9CLOT</name>
<evidence type="ECO:0000313" key="6">
    <source>
        <dbReference type="Proteomes" id="UP001623591"/>
    </source>
</evidence>
<protein>
    <recommendedName>
        <fullName evidence="4">P-type ATPase A domain-containing protein</fullName>
    </recommendedName>
</protein>
<organism evidence="5 6">
    <name type="scientific">Candidatus Clostridium stratigraminis</name>
    <dbReference type="NCBI Taxonomy" id="3381661"/>
    <lineage>
        <taxon>Bacteria</taxon>
        <taxon>Bacillati</taxon>
        <taxon>Bacillota</taxon>
        <taxon>Clostridia</taxon>
        <taxon>Eubacteriales</taxon>
        <taxon>Clostridiaceae</taxon>
        <taxon>Clostridium</taxon>
    </lineage>
</organism>
<feature type="domain" description="P-type ATPase A" evidence="4">
    <location>
        <begin position="39"/>
        <end position="131"/>
    </location>
</feature>
<evidence type="ECO:0000256" key="2">
    <source>
        <dbReference type="ARBA" id="ARBA00022741"/>
    </source>
</evidence>
<dbReference type="Proteomes" id="UP001623591">
    <property type="component" value="Unassembled WGS sequence"/>
</dbReference>
<accession>A0ABW8T3X0</accession>
<proteinExistence type="predicted"/>
<sequence length="148" mass="16166">MKVVNAFIILLIKFVGVIKRCLLFRKTSSNFNSTTNHTSIVKVLGKNQKTKYICSNSLKKGDLIEISAGQIIPCDGEIIEGMAIIDESAMTGESAPVVREAGGDLSKVTGGTKVVCNTIKVKVTSPLKKEYAEKNEKNNKINNINFEM</sequence>